<gene>
    <name evidence="3" type="ORF">KY5_4046</name>
</gene>
<keyword evidence="2" id="KW-1133">Transmembrane helix</keyword>
<name>A0A291QC62_9ACTN</name>
<keyword evidence="2" id="KW-0812">Transmembrane</keyword>
<dbReference type="EMBL" id="CP022685">
    <property type="protein sequence ID" value="ATL29064.1"/>
    <property type="molecule type" value="Genomic_DNA"/>
</dbReference>
<feature type="compositionally biased region" description="Low complexity" evidence="1">
    <location>
        <begin position="17"/>
        <end position="34"/>
    </location>
</feature>
<feature type="transmembrane region" description="Helical" evidence="2">
    <location>
        <begin position="74"/>
        <end position="95"/>
    </location>
</feature>
<dbReference type="KEGG" id="sfk:KY5_4046"/>
<dbReference type="RefSeq" id="WP_098243622.1">
    <property type="nucleotide sequence ID" value="NZ_CP022685.1"/>
</dbReference>
<protein>
    <submittedName>
        <fullName evidence="3">Uncharacterized protein</fullName>
    </submittedName>
</protein>
<dbReference type="Proteomes" id="UP000221011">
    <property type="component" value="Chromosome"/>
</dbReference>
<reference evidence="3 4" key="1">
    <citation type="submission" date="2017-08" db="EMBL/GenBank/DDBJ databases">
        <title>Complete Genome Sequence of Streptomyces formicae KY5, the formicamycin producer.</title>
        <authorList>
            <person name="Holmes N.A."/>
            <person name="Devine R."/>
            <person name="Qin Z."/>
            <person name="Seipke R.F."/>
            <person name="Wilkinson B."/>
            <person name="Hutchings M.I."/>
        </authorList>
    </citation>
    <scope>NUCLEOTIDE SEQUENCE [LARGE SCALE GENOMIC DNA]</scope>
    <source>
        <strain evidence="3 4">KY5</strain>
    </source>
</reference>
<evidence type="ECO:0000256" key="1">
    <source>
        <dbReference type="SAM" id="MobiDB-lite"/>
    </source>
</evidence>
<evidence type="ECO:0000313" key="4">
    <source>
        <dbReference type="Proteomes" id="UP000221011"/>
    </source>
</evidence>
<sequence length="174" mass="18593">MTTPPPQGQNPYPPQGQNPYGQPQGVAPYGQQAPAPYPPQQGAPYPPQQGAPYPPHQGGPVPPPAAPSRKGRKLLLRIGGFILVAIIIGVVKWQMGKSDAETISVGSCMHNNGTQISPDLKEVDCSSSDSEFEVVEKFDNTSDSNKCEAVKTSEIAYYQQGKGHNVVLCLKKAK</sequence>
<proteinExistence type="predicted"/>
<accession>A0A291QC62</accession>
<evidence type="ECO:0000313" key="3">
    <source>
        <dbReference type="EMBL" id="ATL29064.1"/>
    </source>
</evidence>
<keyword evidence="2" id="KW-0472">Membrane</keyword>
<organism evidence="3 4">
    <name type="scientific">Streptomyces formicae</name>
    <dbReference type="NCBI Taxonomy" id="1616117"/>
    <lineage>
        <taxon>Bacteria</taxon>
        <taxon>Bacillati</taxon>
        <taxon>Actinomycetota</taxon>
        <taxon>Actinomycetes</taxon>
        <taxon>Kitasatosporales</taxon>
        <taxon>Streptomycetaceae</taxon>
        <taxon>Streptomyces</taxon>
    </lineage>
</organism>
<keyword evidence="4" id="KW-1185">Reference proteome</keyword>
<feature type="compositionally biased region" description="Pro residues" evidence="1">
    <location>
        <begin position="1"/>
        <end position="16"/>
    </location>
</feature>
<dbReference type="AlphaFoldDB" id="A0A291QC62"/>
<feature type="region of interest" description="Disordered" evidence="1">
    <location>
        <begin position="1"/>
        <end position="69"/>
    </location>
</feature>
<evidence type="ECO:0000256" key="2">
    <source>
        <dbReference type="SAM" id="Phobius"/>
    </source>
</evidence>
<feature type="compositionally biased region" description="Pro residues" evidence="1">
    <location>
        <begin position="35"/>
        <end position="66"/>
    </location>
</feature>